<evidence type="ECO:0000313" key="1">
    <source>
        <dbReference type="EMBL" id="KAI3767152.1"/>
    </source>
</evidence>
<keyword evidence="2" id="KW-1185">Reference proteome</keyword>
<reference evidence="1 2" key="2">
    <citation type="journal article" date="2022" name="Mol. Ecol. Resour.">
        <title>The genomes of chicory, endive, great burdock and yacon provide insights into Asteraceae paleo-polyploidization history and plant inulin production.</title>
        <authorList>
            <person name="Fan W."/>
            <person name="Wang S."/>
            <person name="Wang H."/>
            <person name="Wang A."/>
            <person name="Jiang F."/>
            <person name="Liu H."/>
            <person name="Zhao H."/>
            <person name="Xu D."/>
            <person name="Zhang Y."/>
        </authorList>
    </citation>
    <scope>NUCLEOTIDE SEQUENCE [LARGE SCALE GENOMIC DNA]</scope>
    <source>
        <strain evidence="2">cv. Punajuju</strain>
        <tissue evidence="1">Leaves</tissue>
    </source>
</reference>
<proteinExistence type="predicted"/>
<comment type="caution">
    <text evidence="1">The sequence shown here is derived from an EMBL/GenBank/DDBJ whole genome shotgun (WGS) entry which is preliminary data.</text>
</comment>
<protein>
    <submittedName>
        <fullName evidence="1">Uncharacterized protein</fullName>
    </submittedName>
</protein>
<reference evidence="2" key="1">
    <citation type="journal article" date="2022" name="Mol. Ecol. Resour.">
        <title>The genomes of chicory, endive, great burdock and yacon provide insights into Asteraceae palaeo-polyploidization history and plant inulin production.</title>
        <authorList>
            <person name="Fan W."/>
            <person name="Wang S."/>
            <person name="Wang H."/>
            <person name="Wang A."/>
            <person name="Jiang F."/>
            <person name="Liu H."/>
            <person name="Zhao H."/>
            <person name="Xu D."/>
            <person name="Zhang Y."/>
        </authorList>
    </citation>
    <scope>NUCLEOTIDE SEQUENCE [LARGE SCALE GENOMIC DNA]</scope>
    <source>
        <strain evidence="2">cv. Punajuju</strain>
    </source>
</reference>
<evidence type="ECO:0000313" key="2">
    <source>
        <dbReference type="Proteomes" id="UP001055811"/>
    </source>
</evidence>
<name>A0ACB9F7R4_CICIN</name>
<gene>
    <name evidence="1" type="ORF">L2E82_17239</name>
</gene>
<dbReference type="EMBL" id="CM042011">
    <property type="protein sequence ID" value="KAI3767152.1"/>
    <property type="molecule type" value="Genomic_DNA"/>
</dbReference>
<dbReference type="Proteomes" id="UP001055811">
    <property type="component" value="Linkage Group LG03"/>
</dbReference>
<organism evidence="1 2">
    <name type="scientific">Cichorium intybus</name>
    <name type="common">Chicory</name>
    <dbReference type="NCBI Taxonomy" id="13427"/>
    <lineage>
        <taxon>Eukaryota</taxon>
        <taxon>Viridiplantae</taxon>
        <taxon>Streptophyta</taxon>
        <taxon>Embryophyta</taxon>
        <taxon>Tracheophyta</taxon>
        <taxon>Spermatophyta</taxon>
        <taxon>Magnoliopsida</taxon>
        <taxon>eudicotyledons</taxon>
        <taxon>Gunneridae</taxon>
        <taxon>Pentapetalae</taxon>
        <taxon>asterids</taxon>
        <taxon>campanulids</taxon>
        <taxon>Asterales</taxon>
        <taxon>Asteraceae</taxon>
        <taxon>Cichorioideae</taxon>
        <taxon>Cichorieae</taxon>
        <taxon>Cichoriinae</taxon>
        <taxon>Cichorium</taxon>
    </lineage>
</organism>
<sequence length="128" mass="13377">MPSKTNTQLALFLALNLHFFALASGNSNNNTTRPSPNPMPSSVTCPMDAIKLGVCANVLGRLLGLNVGNPPNKPCCSLIEGLVDLEAAICVCTAIKANILGINVNVPLSLTLLLNVCSKSVPKDFQCA</sequence>
<accession>A0ACB9F7R4</accession>